<dbReference type="Proteomes" id="UP000219336">
    <property type="component" value="Unassembled WGS sequence"/>
</dbReference>
<dbReference type="AlphaFoldDB" id="A0A240EMI2"/>
<dbReference type="RefSeq" id="WP_096994296.1">
    <property type="nucleotide sequence ID" value="NZ_JBHSII010000009.1"/>
</dbReference>
<evidence type="ECO:0000256" key="1">
    <source>
        <dbReference type="ARBA" id="ARBA00010982"/>
    </source>
</evidence>
<evidence type="ECO:0000256" key="5">
    <source>
        <dbReference type="RuleBase" id="RU003557"/>
    </source>
</evidence>
<dbReference type="PANTHER" id="PTHR18919:SF138">
    <property type="entry name" value="ACETYL-COA C-ACETYLTRANSFERASE"/>
    <property type="match status" value="1"/>
</dbReference>
<dbReference type="EC" id="2.3.1.9" evidence="8"/>
<sequence>MHQREVWIVAAKRTPLGRFQGELSSFTAPQLGSAAIKAVMNDVALDRSSVDEVFMGCVLPAGCGQAPARQAALGAGIAESVPCTTINKVCGSGMKTVMLAQSMIQFGEANCVIAGGMESMTNAPYLLPNARQGMRIGHKSACDHMFTDGLEDAYEGKLMGVYGQAVADELGFSREQMDRWASMSAERALNAQQQGLFSNEIAPLDSKRYGPINDDELPKTIKLDNIPKLKPAFSQHGTITAANSSAISDGAAALLLMEKEQAMAQQLKPLAIIKGHTSFSTKPSEFTLAPVGAIKQLLTRLEWRVDDVDGWEINEAFAVVTQIAVNHFKLDSDKVNVNGGACALGHPLGASGARILVTLIHSLKAKLADSESEKSSLKGVAALCIGGGEATAIAVEIPR</sequence>
<organism evidence="8 9">
    <name type="scientific">Vibrio thalassae</name>
    <dbReference type="NCBI Taxonomy" id="1243014"/>
    <lineage>
        <taxon>Bacteria</taxon>
        <taxon>Pseudomonadati</taxon>
        <taxon>Pseudomonadota</taxon>
        <taxon>Gammaproteobacteria</taxon>
        <taxon>Vibrionales</taxon>
        <taxon>Vibrionaceae</taxon>
        <taxon>Vibrio</taxon>
    </lineage>
</organism>
<dbReference type="Pfam" id="PF00108">
    <property type="entry name" value="Thiolase_N"/>
    <property type="match status" value="1"/>
</dbReference>
<comment type="similarity">
    <text evidence="1 5">Belongs to the thiolase-like superfamily. Thiolase family.</text>
</comment>
<evidence type="ECO:0000256" key="4">
    <source>
        <dbReference type="PIRSR" id="PIRSR000429-1"/>
    </source>
</evidence>
<keyword evidence="9" id="KW-1185">Reference proteome</keyword>
<proteinExistence type="inferred from homology"/>
<evidence type="ECO:0000259" key="7">
    <source>
        <dbReference type="Pfam" id="PF02803"/>
    </source>
</evidence>
<evidence type="ECO:0000313" key="9">
    <source>
        <dbReference type="Proteomes" id="UP000219336"/>
    </source>
</evidence>
<gene>
    <name evidence="8" type="ORF">VTH8203_02848</name>
</gene>
<dbReference type="PROSITE" id="PS00098">
    <property type="entry name" value="THIOLASE_1"/>
    <property type="match status" value="1"/>
</dbReference>
<feature type="active site" description="Proton acceptor" evidence="4">
    <location>
        <position position="384"/>
    </location>
</feature>
<accession>A0A240EMI2</accession>
<evidence type="ECO:0000313" key="8">
    <source>
        <dbReference type="EMBL" id="SNX49205.1"/>
    </source>
</evidence>
<evidence type="ECO:0000256" key="2">
    <source>
        <dbReference type="ARBA" id="ARBA00022679"/>
    </source>
</evidence>
<dbReference type="InterPro" id="IPR020617">
    <property type="entry name" value="Thiolase_C"/>
</dbReference>
<keyword evidence="2 5" id="KW-0808">Transferase</keyword>
<dbReference type="EMBL" id="OANU01000052">
    <property type="protein sequence ID" value="SNX49205.1"/>
    <property type="molecule type" value="Genomic_DNA"/>
</dbReference>
<dbReference type="InterPro" id="IPR020616">
    <property type="entry name" value="Thiolase_N"/>
</dbReference>
<dbReference type="NCBIfam" id="TIGR01930">
    <property type="entry name" value="AcCoA-C-Actrans"/>
    <property type="match status" value="1"/>
</dbReference>
<dbReference type="Gene3D" id="3.40.47.10">
    <property type="match status" value="2"/>
</dbReference>
<feature type="domain" description="Thiolase C-terminal" evidence="7">
    <location>
        <begin position="267"/>
        <end position="396"/>
    </location>
</feature>
<reference evidence="9" key="1">
    <citation type="submission" date="2016-06" db="EMBL/GenBank/DDBJ databases">
        <authorList>
            <person name="Rodrigo-Torres L."/>
            <person name="Arahal R.D."/>
            <person name="Lucena T."/>
        </authorList>
    </citation>
    <scope>NUCLEOTIDE SEQUENCE [LARGE SCALE GENOMIC DNA]</scope>
    <source>
        <strain evidence="9">CECT8203</strain>
    </source>
</reference>
<dbReference type="InterPro" id="IPR020610">
    <property type="entry name" value="Thiolase_AS"/>
</dbReference>
<feature type="active site" description="Proton acceptor" evidence="4">
    <location>
        <position position="346"/>
    </location>
</feature>
<name>A0A240EMI2_9VIBR</name>
<dbReference type="GO" id="GO:0003985">
    <property type="term" value="F:acetyl-CoA C-acetyltransferase activity"/>
    <property type="evidence" value="ECO:0007669"/>
    <property type="project" value="UniProtKB-EC"/>
</dbReference>
<keyword evidence="3 5" id="KW-0012">Acyltransferase</keyword>
<evidence type="ECO:0000256" key="3">
    <source>
        <dbReference type="ARBA" id="ARBA00023315"/>
    </source>
</evidence>
<dbReference type="InterPro" id="IPR016039">
    <property type="entry name" value="Thiolase-like"/>
</dbReference>
<dbReference type="Pfam" id="PF02803">
    <property type="entry name" value="Thiolase_C"/>
    <property type="match status" value="1"/>
</dbReference>
<feature type="active site" description="Acyl-thioester intermediate" evidence="4">
    <location>
        <position position="90"/>
    </location>
</feature>
<dbReference type="CDD" id="cd00751">
    <property type="entry name" value="thiolase"/>
    <property type="match status" value="1"/>
</dbReference>
<dbReference type="PROSITE" id="PS00099">
    <property type="entry name" value="THIOLASE_3"/>
    <property type="match status" value="1"/>
</dbReference>
<dbReference type="InterPro" id="IPR020615">
    <property type="entry name" value="Thiolase_acyl_enz_int_AS"/>
</dbReference>
<dbReference type="OrthoDB" id="8951704at2"/>
<feature type="domain" description="Thiolase N-terminal" evidence="6">
    <location>
        <begin position="6"/>
        <end position="259"/>
    </location>
</feature>
<evidence type="ECO:0000259" key="6">
    <source>
        <dbReference type="Pfam" id="PF00108"/>
    </source>
</evidence>
<dbReference type="InterPro" id="IPR002155">
    <property type="entry name" value="Thiolase"/>
</dbReference>
<protein>
    <submittedName>
        <fullName evidence="8">Putative acetyl-CoA acyltransferase</fullName>
        <ecNumber evidence="8">2.3.1.9</ecNumber>
    </submittedName>
</protein>
<dbReference type="SUPFAM" id="SSF53901">
    <property type="entry name" value="Thiolase-like"/>
    <property type="match status" value="2"/>
</dbReference>
<dbReference type="PANTHER" id="PTHR18919">
    <property type="entry name" value="ACETYL-COA C-ACYLTRANSFERASE"/>
    <property type="match status" value="1"/>
</dbReference>
<dbReference type="PIRSF" id="PIRSF000429">
    <property type="entry name" value="Ac-CoA_Ac_transf"/>
    <property type="match status" value="1"/>
</dbReference>